<proteinExistence type="predicted"/>
<sequence>MDWYVSVCVCVCVCVCVLILQSLFHAILNCSSHHLNPRLACTIVSLSYAPSLSLCTHLSPVCARISQESERCTYSVFVSVRVLVFVPAANSPAESHKYSLGESHIDNKFIPLETLGRGRQNRRM</sequence>
<evidence type="ECO:0000313" key="1">
    <source>
        <dbReference type="EMBL" id="MPD04251.1"/>
    </source>
</evidence>
<evidence type="ECO:0000313" key="2">
    <source>
        <dbReference type="Proteomes" id="UP000324222"/>
    </source>
</evidence>
<dbReference type="Proteomes" id="UP000324222">
    <property type="component" value="Unassembled WGS sequence"/>
</dbReference>
<keyword evidence="2" id="KW-1185">Reference proteome</keyword>
<gene>
    <name evidence="1" type="ORF">E2C01_099929</name>
</gene>
<dbReference type="AlphaFoldDB" id="A0A5B7K528"/>
<accession>A0A5B7K528</accession>
<protein>
    <submittedName>
        <fullName evidence="1">Uncharacterized protein</fullName>
    </submittedName>
</protein>
<dbReference type="EMBL" id="VSRR010140148">
    <property type="protein sequence ID" value="MPD04251.1"/>
    <property type="molecule type" value="Genomic_DNA"/>
</dbReference>
<organism evidence="1 2">
    <name type="scientific">Portunus trituberculatus</name>
    <name type="common">Swimming crab</name>
    <name type="synonym">Neptunus trituberculatus</name>
    <dbReference type="NCBI Taxonomy" id="210409"/>
    <lineage>
        <taxon>Eukaryota</taxon>
        <taxon>Metazoa</taxon>
        <taxon>Ecdysozoa</taxon>
        <taxon>Arthropoda</taxon>
        <taxon>Crustacea</taxon>
        <taxon>Multicrustacea</taxon>
        <taxon>Malacostraca</taxon>
        <taxon>Eumalacostraca</taxon>
        <taxon>Eucarida</taxon>
        <taxon>Decapoda</taxon>
        <taxon>Pleocyemata</taxon>
        <taxon>Brachyura</taxon>
        <taxon>Eubrachyura</taxon>
        <taxon>Portunoidea</taxon>
        <taxon>Portunidae</taxon>
        <taxon>Portuninae</taxon>
        <taxon>Portunus</taxon>
    </lineage>
</organism>
<name>A0A5B7K528_PORTR</name>
<comment type="caution">
    <text evidence="1">The sequence shown here is derived from an EMBL/GenBank/DDBJ whole genome shotgun (WGS) entry which is preliminary data.</text>
</comment>
<reference evidence="1 2" key="1">
    <citation type="submission" date="2019-05" db="EMBL/GenBank/DDBJ databases">
        <title>Another draft genome of Portunus trituberculatus and its Hox gene families provides insights of decapod evolution.</title>
        <authorList>
            <person name="Jeong J.-H."/>
            <person name="Song I."/>
            <person name="Kim S."/>
            <person name="Choi T."/>
            <person name="Kim D."/>
            <person name="Ryu S."/>
            <person name="Kim W."/>
        </authorList>
    </citation>
    <scope>NUCLEOTIDE SEQUENCE [LARGE SCALE GENOMIC DNA]</scope>
    <source>
        <tissue evidence="1">Muscle</tissue>
    </source>
</reference>